<evidence type="ECO:0000259" key="6">
    <source>
        <dbReference type="Pfam" id="PF01094"/>
    </source>
</evidence>
<comment type="subcellular location">
    <subcellularLocation>
        <location evidence="1">Membrane</location>
    </subcellularLocation>
</comment>
<dbReference type="Proteomes" id="UP000635565">
    <property type="component" value="Unassembled WGS sequence"/>
</dbReference>
<reference evidence="7 8" key="1">
    <citation type="journal article" date="2021" name="Int. J. Syst. Evol. Microbiol.">
        <title>Reticulibacter mediterranei gen. nov., sp. nov., within the new family Reticulibacteraceae fam. nov., and Ktedonospora formicarum gen. nov., sp. nov., Ktedonobacter robiniae sp. nov., Dictyobacter formicarum sp. nov. and Dictyobacter arantiisoli sp. nov., belonging to the class Ktedonobacteria.</title>
        <authorList>
            <person name="Yabe S."/>
            <person name="Zheng Y."/>
            <person name="Wang C.M."/>
            <person name="Sakai Y."/>
            <person name="Abe K."/>
            <person name="Yokota A."/>
            <person name="Donadio S."/>
            <person name="Cavaletti L."/>
            <person name="Monciardini P."/>
        </authorList>
    </citation>
    <scope>NUCLEOTIDE SEQUENCE [LARGE SCALE GENOMIC DNA]</scope>
    <source>
        <strain evidence="7 8">SOSP1-9</strain>
    </source>
</reference>
<accession>A0ABQ3VED8</accession>
<dbReference type="InterPro" id="IPR051010">
    <property type="entry name" value="BCAA_transport"/>
</dbReference>
<dbReference type="PANTHER" id="PTHR30483">
    <property type="entry name" value="LEUCINE-SPECIFIC-BINDING PROTEIN"/>
    <property type="match status" value="1"/>
</dbReference>
<evidence type="ECO:0000256" key="5">
    <source>
        <dbReference type="SAM" id="Phobius"/>
    </source>
</evidence>
<gene>
    <name evidence="7" type="ORF">KSZ_15120</name>
</gene>
<dbReference type="InterPro" id="IPR041916">
    <property type="entry name" value="Anti_sigma_zinc_sf"/>
</dbReference>
<evidence type="ECO:0000256" key="2">
    <source>
        <dbReference type="ARBA" id="ARBA00022692"/>
    </source>
</evidence>
<comment type="caution">
    <text evidence="7">The sequence shown here is derived from an EMBL/GenBank/DDBJ whole genome shotgun (WGS) entry which is preliminary data.</text>
</comment>
<dbReference type="PANTHER" id="PTHR30483:SF6">
    <property type="entry name" value="PERIPLASMIC BINDING PROTEIN OF ABC TRANSPORTER FOR NATURAL AMINO ACIDS"/>
    <property type="match status" value="1"/>
</dbReference>
<name>A0ABQ3VED8_9CHLR</name>
<evidence type="ECO:0000256" key="3">
    <source>
        <dbReference type="ARBA" id="ARBA00022989"/>
    </source>
</evidence>
<keyword evidence="2 5" id="KW-0812">Transmembrane</keyword>
<evidence type="ECO:0000256" key="4">
    <source>
        <dbReference type="ARBA" id="ARBA00023136"/>
    </source>
</evidence>
<feature type="domain" description="Receptor ligand binding region" evidence="6">
    <location>
        <begin position="390"/>
        <end position="699"/>
    </location>
</feature>
<protein>
    <recommendedName>
        <fullName evidence="6">Receptor ligand binding region domain-containing protein</fullName>
    </recommendedName>
</protein>
<dbReference type="Gene3D" id="3.40.50.2300">
    <property type="match status" value="2"/>
</dbReference>
<feature type="transmembrane region" description="Helical" evidence="5">
    <location>
        <begin position="230"/>
        <end position="250"/>
    </location>
</feature>
<keyword evidence="8" id="KW-1185">Reference proteome</keyword>
<evidence type="ECO:0000313" key="7">
    <source>
        <dbReference type="EMBL" id="GHO83506.1"/>
    </source>
</evidence>
<sequence>MSRQNDAGHDPMEDVFMHVMCDRWAEKLEVTRVEHLSEEDRHAFDLHLQSCSRCQELVAQYRVVDDYFYRLILSEQMSVAAKAPPLPTPVSRKQRTTHILDTLRDVFGQRMSAFQQTFSLLLQGSGLLLLLLILGTIFFQVQLGGNLMVPLALLTLAFALIMLGFLNNQQQFKDAGQQHWRRSDQQPNNTLAWREFSLPMPAMDKDGPVHMSHRYRAQQRWRDRLLRDKWIWGVTVCLLLAISVASLGWLSPLSRPNDSGGAVASGAPVGISVDGSRVFDTNREDGDLKRQAASKLLEGDVDGAKELWKQALALDSNDAELLIYQENQSVKESLQPYFTLVVGTVFSQQHIGGARDILQGAYVAQKEYNTQAAKSHRPLLRLMVASADVDAASPTTTAEEVVQAAQKDHSIVGVIGWSTSRSVVSSLQELAAAHLPMVSPTATSDVLSGRSPYFFRVVPPDTQQAALAATYAKQVLHARRVVLLSDPDDTYSESLAQAFRQHYEDSTHKLIHAPYDYTKGDLSTVDRQMDDILQQKPDLIYFAGYVNEASVMLKRLPSCQAGQPCLSVLGGDALYVEGDYSLDAFKNYGRLSFTSFAAQERSQPQHPQFFADYAKDFDPAGQYRPGTYGYNATDADVILGYDATLVLLKAYGQLQARGQSHITGAQIQQVLQTITVNGVSGEIHFDRNGNPIAKDIVILKGSENGHTTIDHSLDKSK</sequence>
<dbReference type="InterPro" id="IPR001828">
    <property type="entry name" value="ANF_lig-bd_rcpt"/>
</dbReference>
<organism evidence="7 8">
    <name type="scientific">Dictyobacter formicarum</name>
    <dbReference type="NCBI Taxonomy" id="2778368"/>
    <lineage>
        <taxon>Bacteria</taxon>
        <taxon>Bacillati</taxon>
        <taxon>Chloroflexota</taxon>
        <taxon>Ktedonobacteria</taxon>
        <taxon>Ktedonobacterales</taxon>
        <taxon>Dictyobacteraceae</taxon>
        <taxon>Dictyobacter</taxon>
    </lineage>
</organism>
<proteinExistence type="predicted"/>
<dbReference type="Pfam" id="PF01094">
    <property type="entry name" value="ANF_receptor"/>
    <property type="match status" value="1"/>
</dbReference>
<dbReference type="CDD" id="cd06342">
    <property type="entry name" value="PBP1_ABC_LIVBP-like"/>
    <property type="match status" value="1"/>
</dbReference>
<dbReference type="Gene3D" id="1.10.10.1320">
    <property type="entry name" value="Anti-sigma factor, zinc-finger domain"/>
    <property type="match status" value="1"/>
</dbReference>
<evidence type="ECO:0000313" key="8">
    <source>
        <dbReference type="Proteomes" id="UP000635565"/>
    </source>
</evidence>
<dbReference type="EMBL" id="BNJJ01000003">
    <property type="protein sequence ID" value="GHO83506.1"/>
    <property type="molecule type" value="Genomic_DNA"/>
</dbReference>
<dbReference type="InterPro" id="IPR028082">
    <property type="entry name" value="Peripla_BP_I"/>
</dbReference>
<keyword evidence="4 5" id="KW-0472">Membrane</keyword>
<evidence type="ECO:0000256" key="1">
    <source>
        <dbReference type="ARBA" id="ARBA00004370"/>
    </source>
</evidence>
<keyword evidence="3 5" id="KW-1133">Transmembrane helix</keyword>
<dbReference type="RefSeq" id="WP_201361160.1">
    <property type="nucleotide sequence ID" value="NZ_BNJJ01000003.1"/>
</dbReference>
<feature type="transmembrane region" description="Helical" evidence="5">
    <location>
        <begin position="120"/>
        <end position="141"/>
    </location>
</feature>
<dbReference type="SUPFAM" id="SSF53822">
    <property type="entry name" value="Periplasmic binding protein-like I"/>
    <property type="match status" value="1"/>
</dbReference>
<feature type="transmembrane region" description="Helical" evidence="5">
    <location>
        <begin position="147"/>
        <end position="166"/>
    </location>
</feature>